<dbReference type="OrthoDB" id="573132at2"/>
<dbReference type="PRINTS" id="PR00410">
    <property type="entry name" value="PHEHYDRXLASE"/>
</dbReference>
<dbReference type="PROSITE" id="PS51384">
    <property type="entry name" value="FAD_FR"/>
    <property type="match status" value="1"/>
</dbReference>
<name>A0A0R2AX93_9LACO</name>
<evidence type="ECO:0000313" key="3">
    <source>
        <dbReference type="Proteomes" id="UP000051672"/>
    </source>
</evidence>
<dbReference type="AlphaFoldDB" id="A0A0R2AX93"/>
<dbReference type="RefSeq" id="WP_057894559.1">
    <property type="nucleotide sequence ID" value="NZ_AYZQ01000003.1"/>
</dbReference>
<dbReference type="Proteomes" id="UP000051672">
    <property type="component" value="Unassembled WGS sequence"/>
</dbReference>
<dbReference type="Gene3D" id="3.40.50.80">
    <property type="entry name" value="Nucleotide-binding domain of ferredoxin-NADP reductase (FNR) module"/>
    <property type="match status" value="1"/>
</dbReference>
<dbReference type="PATRIC" id="fig|1423727.3.peg.1283"/>
<evidence type="ECO:0000259" key="1">
    <source>
        <dbReference type="PROSITE" id="PS51384"/>
    </source>
</evidence>
<keyword evidence="3" id="KW-1185">Reference proteome</keyword>
<dbReference type="GO" id="GO:0016491">
    <property type="term" value="F:oxidoreductase activity"/>
    <property type="evidence" value="ECO:0007669"/>
    <property type="project" value="InterPro"/>
</dbReference>
<feature type="domain" description="FAD-binding FR-type" evidence="1">
    <location>
        <begin position="9"/>
        <end position="113"/>
    </location>
</feature>
<dbReference type="Gene3D" id="2.40.30.10">
    <property type="entry name" value="Translation factors"/>
    <property type="match status" value="1"/>
</dbReference>
<dbReference type="PANTHER" id="PTHR47354:SF5">
    <property type="entry name" value="PROTEIN RFBI"/>
    <property type="match status" value="1"/>
</dbReference>
<gene>
    <name evidence="2" type="ORF">FC34_GL001262</name>
</gene>
<organism evidence="2 3">
    <name type="scientific">Lacticaseibacillus brantae DSM 23927</name>
    <dbReference type="NCBI Taxonomy" id="1423727"/>
    <lineage>
        <taxon>Bacteria</taxon>
        <taxon>Bacillati</taxon>
        <taxon>Bacillota</taxon>
        <taxon>Bacilli</taxon>
        <taxon>Lactobacillales</taxon>
        <taxon>Lactobacillaceae</taxon>
        <taxon>Lacticaseibacillus</taxon>
    </lineage>
</organism>
<protein>
    <recommendedName>
        <fullName evidence="1">FAD-binding FR-type domain-containing protein</fullName>
    </recommendedName>
</protein>
<reference evidence="2 3" key="1">
    <citation type="journal article" date="2015" name="Genome Announc.">
        <title>Expanding the biotechnology potential of lactobacilli through comparative genomics of 213 strains and associated genera.</title>
        <authorList>
            <person name="Sun Z."/>
            <person name="Harris H.M."/>
            <person name="McCann A."/>
            <person name="Guo C."/>
            <person name="Argimon S."/>
            <person name="Zhang W."/>
            <person name="Yang X."/>
            <person name="Jeffery I.B."/>
            <person name="Cooney J.C."/>
            <person name="Kagawa T.F."/>
            <person name="Liu W."/>
            <person name="Song Y."/>
            <person name="Salvetti E."/>
            <person name="Wrobel A."/>
            <person name="Rasinkangas P."/>
            <person name="Parkhill J."/>
            <person name="Rea M.C."/>
            <person name="O'Sullivan O."/>
            <person name="Ritari J."/>
            <person name="Douillard F.P."/>
            <person name="Paul Ross R."/>
            <person name="Yang R."/>
            <person name="Briner A.E."/>
            <person name="Felis G.E."/>
            <person name="de Vos W.M."/>
            <person name="Barrangou R."/>
            <person name="Klaenhammer T.R."/>
            <person name="Caufield P.W."/>
            <person name="Cui Y."/>
            <person name="Zhang H."/>
            <person name="O'Toole P.W."/>
        </authorList>
    </citation>
    <scope>NUCLEOTIDE SEQUENCE [LARGE SCALE GENOMIC DNA]</scope>
    <source>
        <strain evidence="2 3">DSM 23927</strain>
    </source>
</reference>
<dbReference type="SUPFAM" id="SSF52343">
    <property type="entry name" value="Ferredoxin reductase-like, C-terminal NADP-linked domain"/>
    <property type="match status" value="1"/>
</dbReference>
<dbReference type="EMBL" id="AYZQ01000003">
    <property type="protein sequence ID" value="KRM71607.1"/>
    <property type="molecule type" value="Genomic_DNA"/>
</dbReference>
<proteinExistence type="predicted"/>
<comment type="caution">
    <text evidence="2">The sequence shown here is derived from an EMBL/GenBank/DDBJ whole genome shotgun (WGS) entry which is preliminary data.</text>
</comment>
<dbReference type="STRING" id="1423727.FC34_GL001262"/>
<sequence length="234" mass="25439">MTELTHSILRATPLEVVAIENPSADYYVITLQYATDRHLTWKPGAAGFFTLPHQRHTGSGFRFFSIAAVPSENRIKIGTRIGAKASAYKSVLIHLQPGDRVNLRGPIGSFGFHDAESPAVMIASGVGVTPFRAMSLSLTNSDARPVRLIQSAHGFHLFANDFVKTSSRADNFTYQPVESGKEAQAQILAAINDYGAAAYYYLSGSSKVVRANGAFLRAHGIPKQQIVKDIQIGY</sequence>
<dbReference type="InterPro" id="IPR017927">
    <property type="entry name" value="FAD-bd_FR_type"/>
</dbReference>
<evidence type="ECO:0000313" key="2">
    <source>
        <dbReference type="EMBL" id="KRM71607.1"/>
    </source>
</evidence>
<accession>A0A0R2AX93</accession>
<dbReference type="SUPFAM" id="SSF63380">
    <property type="entry name" value="Riboflavin synthase domain-like"/>
    <property type="match status" value="1"/>
</dbReference>
<dbReference type="InterPro" id="IPR039261">
    <property type="entry name" value="FNR_nucleotide-bd"/>
</dbReference>
<dbReference type="InterPro" id="IPR017938">
    <property type="entry name" value="Riboflavin_synthase-like_b-brl"/>
</dbReference>
<dbReference type="PANTHER" id="PTHR47354">
    <property type="entry name" value="NADH OXIDOREDUCTASE HCR"/>
    <property type="match status" value="1"/>
</dbReference>
<dbReference type="InterPro" id="IPR050415">
    <property type="entry name" value="MRET"/>
</dbReference>